<dbReference type="Proteomes" id="UP001341840">
    <property type="component" value="Unassembled WGS sequence"/>
</dbReference>
<comment type="caution">
    <text evidence="2">The sequence shown here is derived from an EMBL/GenBank/DDBJ whole genome shotgun (WGS) entry which is preliminary data.</text>
</comment>
<accession>A0ABU6TU43</accession>
<organism evidence="2 3">
    <name type="scientific">Stylosanthes scabra</name>
    <dbReference type="NCBI Taxonomy" id="79078"/>
    <lineage>
        <taxon>Eukaryota</taxon>
        <taxon>Viridiplantae</taxon>
        <taxon>Streptophyta</taxon>
        <taxon>Embryophyta</taxon>
        <taxon>Tracheophyta</taxon>
        <taxon>Spermatophyta</taxon>
        <taxon>Magnoliopsida</taxon>
        <taxon>eudicotyledons</taxon>
        <taxon>Gunneridae</taxon>
        <taxon>Pentapetalae</taxon>
        <taxon>rosids</taxon>
        <taxon>fabids</taxon>
        <taxon>Fabales</taxon>
        <taxon>Fabaceae</taxon>
        <taxon>Papilionoideae</taxon>
        <taxon>50 kb inversion clade</taxon>
        <taxon>dalbergioids sensu lato</taxon>
        <taxon>Dalbergieae</taxon>
        <taxon>Pterocarpus clade</taxon>
        <taxon>Stylosanthes</taxon>
    </lineage>
</organism>
<name>A0ABU6TU43_9FABA</name>
<feature type="region of interest" description="Disordered" evidence="1">
    <location>
        <begin position="1"/>
        <end position="54"/>
    </location>
</feature>
<dbReference type="EMBL" id="JASCZI010092486">
    <property type="protein sequence ID" value="MED6152422.1"/>
    <property type="molecule type" value="Genomic_DNA"/>
</dbReference>
<gene>
    <name evidence="2" type="ORF">PIB30_091927</name>
</gene>
<reference evidence="2 3" key="1">
    <citation type="journal article" date="2023" name="Plants (Basel)">
        <title>Bridging the Gap: Combining Genomics and Transcriptomics Approaches to Understand Stylosanthes scabra, an Orphan Legume from the Brazilian Caatinga.</title>
        <authorList>
            <person name="Ferreira-Neto J.R.C."/>
            <person name="da Silva M.D."/>
            <person name="Binneck E."/>
            <person name="de Melo N.F."/>
            <person name="da Silva R.H."/>
            <person name="de Melo A.L.T.M."/>
            <person name="Pandolfi V."/>
            <person name="Bustamante F.O."/>
            <person name="Brasileiro-Vidal A.C."/>
            <person name="Benko-Iseppon A.M."/>
        </authorList>
    </citation>
    <scope>NUCLEOTIDE SEQUENCE [LARGE SCALE GENOMIC DNA]</scope>
    <source>
        <tissue evidence="2">Leaves</tissue>
    </source>
</reference>
<proteinExistence type="predicted"/>
<evidence type="ECO:0000256" key="1">
    <source>
        <dbReference type="SAM" id="MobiDB-lite"/>
    </source>
</evidence>
<protein>
    <submittedName>
        <fullName evidence="2">Uncharacterized protein</fullName>
    </submittedName>
</protein>
<sequence>MAGNCKSSRKIQHANGEGHSGEWKHGGATCSGGRGLMATKLRRKTPHPTHSNSSFSLCTSLSFRKGSHNGSFNGNFLNHGGGKTVAEGNNNSELFLPPSSLLLQRTPQIGLHLSSVLLFSEINGDDGGGFWK</sequence>
<keyword evidence="3" id="KW-1185">Reference proteome</keyword>
<evidence type="ECO:0000313" key="3">
    <source>
        <dbReference type="Proteomes" id="UP001341840"/>
    </source>
</evidence>
<evidence type="ECO:0000313" key="2">
    <source>
        <dbReference type="EMBL" id="MED6152422.1"/>
    </source>
</evidence>